<evidence type="ECO:0000313" key="4">
    <source>
        <dbReference type="WBParaSite" id="HPBE_0001114901-mRNA-1"/>
    </source>
</evidence>
<accession>A0A3P8CHI9</accession>
<evidence type="ECO:0000256" key="1">
    <source>
        <dbReference type="SAM" id="MobiDB-lite"/>
    </source>
</evidence>
<reference evidence="4" key="2">
    <citation type="submission" date="2019-09" db="UniProtKB">
        <authorList>
            <consortium name="WormBaseParasite"/>
        </authorList>
    </citation>
    <scope>IDENTIFICATION</scope>
</reference>
<keyword evidence="3" id="KW-1185">Reference proteome</keyword>
<evidence type="ECO:0000313" key="3">
    <source>
        <dbReference type="Proteomes" id="UP000050761"/>
    </source>
</evidence>
<feature type="compositionally biased region" description="Basic and acidic residues" evidence="1">
    <location>
        <begin position="34"/>
        <end position="47"/>
    </location>
</feature>
<organism evidence="3 4">
    <name type="scientific">Heligmosomoides polygyrus</name>
    <name type="common">Parasitic roundworm</name>
    <dbReference type="NCBI Taxonomy" id="6339"/>
    <lineage>
        <taxon>Eukaryota</taxon>
        <taxon>Metazoa</taxon>
        <taxon>Ecdysozoa</taxon>
        <taxon>Nematoda</taxon>
        <taxon>Chromadorea</taxon>
        <taxon>Rhabditida</taxon>
        <taxon>Rhabditina</taxon>
        <taxon>Rhabditomorpha</taxon>
        <taxon>Strongyloidea</taxon>
        <taxon>Heligmosomidae</taxon>
        <taxon>Heligmosomoides</taxon>
    </lineage>
</organism>
<evidence type="ECO:0000313" key="2">
    <source>
        <dbReference type="EMBL" id="VDO87618.1"/>
    </source>
</evidence>
<proteinExistence type="predicted"/>
<sequence length="77" mass="8606">MKETKHLPAARDNQAGPQPLEAVFWEGPLLDPSMSKEKQKSDDEKEGRYLYSSLLDGSPRSHLIKAVERAVGNGERN</sequence>
<dbReference type="Proteomes" id="UP000050761">
    <property type="component" value="Unassembled WGS sequence"/>
</dbReference>
<protein>
    <submittedName>
        <fullName evidence="2 4">Uncharacterized protein</fullName>
    </submittedName>
</protein>
<dbReference type="WBParaSite" id="HPBE_0001114901-mRNA-1">
    <property type="protein sequence ID" value="HPBE_0001114901-mRNA-1"/>
    <property type="gene ID" value="HPBE_0001114901"/>
</dbReference>
<dbReference type="EMBL" id="UZAH01026999">
    <property type="protein sequence ID" value="VDO87618.1"/>
    <property type="molecule type" value="Genomic_DNA"/>
</dbReference>
<dbReference type="AlphaFoldDB" id="A0A183FT06"/>
<reference evidence="2 3" key="1">
    <citation type="submission" date="2018-11" db="EMBL/GenBank/DDBJ databases">
        <authorList>
            <consortium name="Pathogen Informatics"/>
        </authorList>
    </citation>
    <scope>NUCLEOTIDE SEQUENCE [LARGE SCALE GENOMIC DNA]</scope>
</reference>
<name>A0A183FT06_HELPZ</name>
<accession>A0A183FT06</accession>
<gene>
    <name evidence="2" type="ORF">HPBE_LOCUS11150</name>
</gene>
<feature type="region of interest" description="Disordered" evidence="1">
    <location>
        <begin position="1"/>
        <end position="47"/>
    </location>
</feature>